<organism evidence="2 3">
    <name type="scientific">Rothia aeria F0184</name>
    <dbReference type="NCBI Taxonomy" id="888019"/>
    <lineage>
        <taxon>Bacteria</taxon>
        <taxon>Bacillati</taxon>
        <taxon>Actinomycetota</taxon>
        <taxon>Actinomycetes</taxon>
        <taxon>Micrococcales</taxon>
        <taxon>Micrococcaceae</taxon>
        <taxon>Rothia</taxon>
    </lineage>
</organism>
<dbReference type="AlphaFoldDB" id="U7UZK8"/>
<reference evidence="2 3" key="1">
    <citation type="submission" date="2013-08" db="EMBL/GenBank/DDBJ databases">
        <authorList>
            <person name="Weinstock G."/>
            <person name="Sodergren E."/>
            <person name="Wylie T."/>
            <person name="Fulton L."/>
            <person name="Fulton R."/>
            <person name="Fronick C."/>
            <person name="O'Laughlin M."/>
            <person name="Godfrey J."/>
            <person name="Miner T."/>
            <person name="Herter B."/>
            <person name="Appelbaum E."/>
            <person name="Cordes M."/>
            <person name="Lek S."/>
            <person name="Wollam A."/>
            <person name="Pepin K.H."/>
            <person name="Palsikar V.B."/>
            <person name="Mitreva M."/>
            <person name="Wilson R.K."/>
        </authorList>
    </citation>
    <scope>NUCLEOTIDE SEQUENCE [LARGE SCALE GENOMIC DNA]</scope>
    <source>
        <strain evidence="2 3">F0184</strain>
    </source>
</reference>
<name>U7UZK8_9MICC</name>
<evidence type="ECO:0000313" key="2">
    <source>
        <dbReference type="EMBL" id="ERT64344.1"/>
    </source>
</evidence>
<feature type="compositionally biased region" description="Polar residues" evidence="1">
    <location>
        <begin position="9"/>
        <end position="19"/>
    </location>
</feature>
<feature type="compositionally biased region" description="Low complexity" evidence="1">
    <location>
        <begin position="24"/>
        <end position="38"/>
    </location>
</feature>
<dbReference type="Proteomes" id="UP000017174">
    <property type="component" value="Unassembled WGS sequence"/>
</dbReference>
<proteinExistence type="predicted"/>
<dbReference type="HOGENOM" id="CLU_2976509_0_0_11"/>
<dbReference type="EMBL" id="AXZG01000061">
    <property type="protein sequence ID" value="ERT64344.1"/>
    <property type="molecule type" value="Genomic_DNA"/>
</dbReference>
<sequence>MQKIFTPANLRNKSPTSCPAKTPSARSSTTAEPRATARTRLDLHDTGEGVNTAAHQKL</sequence>
<protein>
    <submittedName>
        <fullName evidence="2">Uncharacterized protein</fullName>
    </submittedName>
</protein>
<feature type="region of interest" description="Disordered" evidence="1">
    <location>
        <begin position="1"/>
        <end position="58"/>
    </location>
</feature>
<evidence type="ECO:0000313" key="3">
    <source>
        <dbReference type="Proteomes" id="UP000017174"/>
    </source>
</evidence>
<evidence type="ECO:0000256" key="1">
    <source>
        <dbReference type="SAM" id="MobiDB-lite"/>
    </source>
</evidence>
<gene>
    <name evidence="2" type="ORF">HMPREF0742_02280</name>
</gene>
<comment type="caution">
    <text evidence="2">The sequence shown here is derived from an EMBL/GenBank/DDBJ whole genome shotgun (WGS) entry which is preliminary data.</text>
</comment>
<accession>U7UZK8</accession>